<proteinExistence type="predicted"/>
<dbReference type="Proteomes" id="UP000596660">
    <property type="component" value="Unplaced"/>
</dbReference>
<dbReference type="InterPro" id="IPR050796">
    <property type="entry name" value="SCF_F-box_component"/>
</dbReference>
<dbReference type="EnsemblPlants" id="AUR62033495-RA">
    <property type="protein sequence ID" value="AUR62033495-RA:cds"/>
    <property type="gene ID" value="AUR62033495"/>
</dbReference>
<organism evidence="2 3">
    <name type="scientific">Chenopodium quinoa</name>
    <name type="common">Quinoa</name>
    <dbReference type="NCBI Taxonomy" id="63459"/>
    <lineage>
        <taxon>Eukaryota</taxon>
        <taxon>Viridiplantae</taxon>
        <taxon>Streptophyta</taxon>
        <taxon>Embryophyta</taxon>
        <taxon>Tracheophyta</taxon>
        <taxon>Spermatophyta</taxon>
        <taxon>Magnoliopsida</taxon>
        <taxon>eudicotyledons</taxon>
        <taxon>Gunneridae</taxon>
        <taxon>Pentapetalae</taxon>
        <taxon>Caryophyllales</taxon>
        <taxon>Chenopodiaceae</taxon>
        <taxon>Chenopodioideae</taxon>
        <taxon>Atripliceae</taxon>
        <taxon>Chenopodium</taxon>
    </lineage>
</organism>
<reference evidence="2" key="2">
    <citation type="submission" date="2021-03" db="UniProtKB">
        <authorList>
            <consortium name="EnsemblPlants"/>
        </authorList>
    </citation>
    <scope>IDENTIFICATION</scope>
</reference>
<dbReference type="NCBIfam" id="TIGR01640">
    <property type="entry name" value="F_box_assoc_1"/>
    <property type="match status" value="1"/>
</dbReference>
<sequence length="277" mass="31815">MPSNCLDIVVYNPSTGIYKHVEVADLASPMTSNTFGLGFDAANDDYKVVRIIHDSLNHINKMDVMVYSLKMNSWRQAKNSRTIVSFPYHQGKEVSVIDNHLLHWIIETTPSQLEIACFDICNEIWTEDIVWPYSLVIGSRLKPQLGVLDGCLYVIFKIPSENKLDIWVMKEYGVNESWMKLFEISNQCLELPVNIIYDSPWRLKLLCYTNKSKDEISIWDDGLSSLIWFDLKNNNVKSIKMIRGFKLPRLITSVYLCNGSLVNIPGGRPLQINKVCF</sequence>
<evidence type="ECO:0000313" key="3">
    <source>
        <dbReference type="Proteomes" id="UP000596660"/>
    </source>
</evidence>
<dbReference type="InterPro" id="IPR006527">
    <property type="entry name" value="F-box-assoc_dom_typ1"/>
</dbReference>
<dbReference type="OMA" id="DICNEIW"/>
<keyword evidence="3" id="KW-1185">Reference proteome</keyword>
<evidence type="ECO:0000259" key="1">
    <source>
        <dbReference type="Pfam" id="PF07734"/>
    </source>
</evidence>
<name>A0A803MQE4_CHEQI</name>
<accession>A0A803MQE4</accession>
<dbReference type="PANTHER" id="PTHR31672">
    <property type="entry name" value="BNACNNG10540D PROTEIN"/>
    <property type="match status" value="1"/>
</dbReference>
<reference evidence="2" key="1">
    <citation type="journal article" date="2017" name="Nature">
        <title>The genome of Chenopodium quinoa.</title>
        <authorList>
            <person name="Jarvis D.E."/>
            <person name="Ho Y.S."/>
            <person name="Lightfoot D.J."/>
            <person name="Schmoeckel S.M."/>
            <person name="Li B."/>
            <person name="Borm T.J.A."/>
            <person name="Ohyanagi H."/>
            <person name="Mineta K."/>
            <person name="Michell C.T."/>
            <person name="Saber N."/>
            <person name="Kharbatia N.M."/>
            <person name="Rupper R.R."/>
            <person name="Sharp A.R."/>
            <person name="Dally N."/>
            <person name="Boughton B.A."/>
            <person name="Woo Y.H."/>
            <person name="Gao G."/>
            <person name="Schijlen E.G.W.M."/>
            <person name="Guo X."/>
            <person name="Momin A.A."/>
            <person name="Negrao S."/>
            <person name="Al-Babili S."/>
            <person name="Gehring C."/>
            <person name="Roessner U."/>
            <person name="Jung C."/>
            <person name="Murphy K."/>
            <person name="Arold S.T."/>
            <person name="Gojobori T."/>
            <person name="van der Linden C.G."/>
            <person name="van Loo E.N."/>
            <person name="Jellen E.N."/>
            <person name="Maughan P.J."/>
            <person name="Tester M."/>
        </authorList>
    </citation>
    <scope>NUCLEOTIDE SEQUENCE [LARGE SCALE GENOMIC DNA]</scope>
    <source>
        <strain evidence="2">cv. PI 614886</strain>
    </source>
</reference>
<dbReference type="Pfam" id="PF07734">
    <property type="entry name" value="FBA_1"/>
    <property type="match status" value="1"/>
</dbReference>
<protein>
    <recommendedName>
        <fullName evidence="1">F-box associated beta-propeller type 1 domain-containing protein</fullName>
    </recommendedName>
</protein>
<dbReference type="Gramene" id="AUR62033495-RA">
    <property type="protein sequence ID" value="AUR62033495-RA:cds"/>
    <property type="gene ID" value="AUR62033495"/>
</dbReference>
<feature type="domain" description="F-box associated beta-propeller type 1" evidence="1">
    <location>
        <begin position="7"/>
        <end position="220"/>
    </location>
</feature>
<dbReference type="AlphaFoldDB" id="A0A803MQE4"/>
<gene>
    <name evidence="2" type="primary">LOC110729185</name>
</gene>
<evidence type="ECO:0000313" key="2">
    <source>
        <dbReference type="EnsemblPlants" id="AUR62033495-RA:cds"/>
    </source>
</evidence>
<dbReference type="InterPro" id="IPR017451">
    <property type="entry name" value="F-box-assoc_interact_dom"/>
</dbReference>
<dbReference type="PANTHER" id="PTHR31672:SF13">
    <property type="entry name" value="F-BOX PROTEIN CPR30-LIKE"/>
    <property type="match status" value="1"/>
</dbReference>